<feature type="binding site" description="covalent" evidence="8">
    <location>
        <position position="88"/>
    </location>
    <ligand>
        <name>heme c</name>
        <dbReference type="ChEBI" id="CHEBI:61717"/>
        <label>1</label>
    </ligand>
</feature>
<protein>
    <submittedName>
        <fullName evidence="11">C-type cytochrome</fullName>
    </submittedName>
</protein>
<dbReference type="Gene3D" id="1.10.760.10">
    <property type="entry name" value="Cytochrome c-like domain"/>
    <property type="match status" value="2"/>
</dbReference>
<reference evidence="11 12" key="1">
    <citation type="journal article" date="2020" name="Int. J. Syst. Evol. Microbiol.">
        <title>Tenacibaculum piscium sp. nov., isolated from skin ulcers of sea-farmed fish, and description of Tenacibaculum finnmarkense sp. nov. with subdivision into genomovars finnmarkense and ulcerans.</title>
        <authorList>
            <person name="Olsen A.B."/>
            <person name="Spilsberg B."/>
            <person name="Nilsen H.K."/>
            <person name="Lagesen K."/>
            <person name="Gulla S."/>
            <person name="Avendano-Herrera R."/>
            <person name="Irgang R."/>
            <person name="Duchaud E."/>
            <person name="Colquhoun D.J."/>
        </authorList>
    </citation>
    <scope>NUCLEOTIDE SEQUENCE [LARGE SCALE GENOMIC DNA]</scope>
    <source>
        <strain evidence="11 12">TNO037</strain>
    </source>
</reference>
<dbReference type="PROSITE" id="PS51257">
    <property type="entry name" value="PROKAR_LIPOPROTEIN"/>
    <property type="match status" value="1"/>
</dbReference>
<dbReference type="PIRSF" id="PIRSF000294">
    <property type="entry name" value="Cytochrome-c_peroxidase"/>
    <property type="match status" value="1"/>
</dbReference>
<evidence type="ECO:0000256" key="6">
    <source>
        <dbReference type="ARBA" id="ARBA00023002"/>
    </source>
</evidence>
<dbReference type="PROSITE" id="PS51007">
    <property type="entry name" value="CYTC"/>
    <property type="match status" value="2"/>
</dbReference>
<keyword evidence="4" id="KW-0732">Signal</keyword>
<feature type="binding site" description="covalent" evidence="8">
    <location>
        <position position="237"/>
    </location>
    <ligand>
        <name>heme c</name>
        <dbReference type="ChEBI" id="CHEBI:61717"/>
        <label>2</label>
    </ligand>
</feature>
<feature type="binding site" description="axial binding residue" evidence="9">
    <location>
        <position position="238"/>
    </location>
    <ligand>
        <name>heme c</name>
        <dbReference type="ChEBI" id="CHEBI:61717"/>
        <label>2</label>
    </ligand>
    <ligandPart>
        <name>Fe</name>
        <dbReference type="ChEBI" id="CHEBI:18248"/>
    </ligandPart>
</feature>
<evidence type="ECO:0000259" key="10">
    <source>
        <dbReference type="PROSITE" id="PS51007"/>
    </source>
</evidence>
<proteinExistence type="predicted"/>
<comment type="PTM">
    <text evidence="8">Binds 2 heme groups per subunit.</text>
</comment>
<evidence type="ECO:0000256" key="2">
    <source>
        <dbReference type="ARBA" id="ARBA00022617"/>
    </source>
</evidence>
<keyword evidence="2 8" id="KW-0349">Heme</keyword>
<dbReference type="AlphaFoldDB" id="A0AAP1WFX5"/>
<accession>A0AAP1WFX5</accession>
<feature type="binding site" description="axial binding residue" evidence="9">
    <location>
        <position position="92"/>
    </location>
    <ligand>
        <name>heme c</name>
        <dbReference type="ChEBI" id="CHEBI:61717"/>
        <label>1</label>
    </ligand>
    <ligandPart>
        <name>Fe</name>
        <dbReference type="ChEBI" id="CHEBI:18248"/>
    </ligandPart>
</feature>
<feature type="binding site" description="covalent" evidence="8">
    <location>
        <position position="91"/>
    </location>
    <ligand>
        <name>heme c</name>
        <dbReference type="ChEBI" id="CHEBI:61717"/>
        <label>1</label>
    </ligand>
</feature>
<dbReference type="InterPro" id="IPR036909">
    <property type="entry name" value="Cyt_c-like_dom_sf"/>
</dbReference>
<evidence type="ECO:0000256" key="8">
    <source>
        <dbReference type="PIRSR" id="PIRSR000294-1"/>
    </source>
</evidence>
<dbReference type="SUPFAM" id="SSF46626">
    <property type="entry name" value="Cytochrome c"/>
    <property type="match status" value="2"/>
</dbReference>
<dbReference type="PANTHER" id="PTHR30600:SF7">
    <property type="entry name" value="CYTOCHROME C PEROXIDASE-RELATED"/>
    <property type="match status" value="1"/>
</dbReference>
<feature type="domain" description="Cytochrome c" evidence="10">
    <location>
        <begin position="220"/>
        <end position="339"/>
    </location>
</feature>
<dbReference type="GO" id="GO:0020037">
    <property type="term" value="F:heme binding"/>
    <property type="evidence" value="ECO:0007669"/>
    <property type="project" value="InterPro"/>
</dbReference>
<evidence type="ECO:0000256" key="1">
    <source>
        <dbReference type="ARBA" id="ARBA00004418"/>
    </source>
</evidence>
<name>A0AAP1WFX5_9FLAO</name>
<dbReference type="RefSeq" id="WP_101955870.1">
    <property type="nucleotide sequence ID" value="NZ_WXXT01000004.1"/>
</dbReference>
<evidence type="ECO:0000256" key="4">
    <source>
        <dbReference type="ARBA" id="ARBA00022729"/>
    </source>
</evidence>
<dbReference type="GO" id="GO:0046872">
    <property type="term" value="F:metal ion binding"/>
    <property type="evidence" value="ECO:0007669"/>
    <property type="project" value="UniProtKB-KW"/>
</dbReference>
<feature type="binding site" description="covalent" evidence="8">
    <location>
        <position position="234"/>
    </location>
    <ligand>
        <name>heme c</name>
        <dbReference type="ChEBI" id="CHEBI:61717"/>
        <label>2</label>
    </ligand>
</feature>
<dbReference type="GO" id="GO:0004130">
    <property type="term" value="F:cytochrome-c peroxidase activity"/>
    <property type="evidence" value="ECO:0007669"/>
    <property type="project" value="TreeGrafter"/>
</dbReference>
<keyword evidence="12" id="KW-1185">Reference proteome</keyword>
<sequence>MKNKHFFNLRIILIVGFAIFYSCSKNKEVVEIPEKDDYKNLLSEATRIFSPLPANDYVSFNELTNDKVFLGKLLFEEKRLSKDNTISCASCHDLENFGADTEAVSKGVDGKTGTRNAPTVFNSSLHIAQFWDGRAKTVEEQAGMPILNPVEMAMESEQAVVDKISKIEKYQNLFKKAYPNQANPISFDNLTKAIGAFERTLLMPSKFDEYLKGDQQALNQQEKKGLFVFMSRGCVNCHDGPGVGGGKIRGFGSDIRPYWEHTKSKVIDKGVFLLTNKEVDLYAFKVPSLRNVAKTAPYFHDGSVAELEDAIRIMGKVQLDKDLEASDIKSIKAFLETLTSDKENL</sequence>
<evidence type="ECO:0000256" key="3">
    <source>
        <dbReference type="ARBA" id="ARBA00022723"/>
    </source>
</evidence>
<organism evidence="11 12">
    <name type="scientific">Tenacibaculum finnmarkense genomovar finnmarkense</name>
    <dbReference type="NCBI Taxonomy" id="1458503"/>
    <lineage>
        <taxon>Bacteria</taxon>
        <taxon>Pseudomonadati</taxon>
        <taxon>Bacteroidota</taxon>
        <taxon>Flavobacteriia</taxon>
        <taxon>Flavobacteriales</taxon>
        <taxon>Flavobacteriaceae</taxon>
        <taxon>Tenacibaculum</taxon>
        <taxon>Tenacibaculum finnmarkense</taxon>
    </lineage>
</organism>
<dbReference type="Pfam" id="PF03150">
    <property type="entry name" value="CCP_MauG"/>
    <property type="match status" value="1"/>
</dbReference>
<dbReference type="InterPro" id="IPR009056">
    <property type="entry name" value="Cyt_c-like_dom"/>
</dbReference>
<comment type="subcellular location">
    <subcellularLocation>
        <location evidence="1">Periplasm</location>
    </subcellularLocation>
</comment>
<dbReference type="GO" id="GO:0042597">
    <property type="term" value="C:periplasmic space"/>
    <property type="evidence" value="ECO:0007669"/>
    <property type="project" value="UniProtKB-SubCell"/>
</dbReference>
<dbReference type="Proteomes" id="UP000806077">
    <property type="component" value="Unassembled WGS sequence"/>
</dbReference>
<dbReference type="InterPro" id="IPR004852">
    <property type="entry name" value="Di-haem_cyt_c_peroxidsae"/>
</dbReference>
<dbReference type="InterPro" id="IPR026259">
    <property type="entry name" value="MauG/Cytc_peroxidase"/>
</dbReference>
<keyword evidence="7 9" id="KW-0408">Iron</keyword>
<evidence type="ECO:0000256" key="5">
    <source>
        <dbReference type="ARBA" id="ARBA00022764"/>
    </source>
</evidence>
<comment type="cofactor">
    <cofactor evidence="8">
        <name>heme</name>
        <dbReference type="ChEBI" id="CHEBI:30413"/>
    </cofactor>
    <text evidence="8">Binds 2 heme groups.</text>
</comment>
<dbReference type="GO" id="GO:0009055">
    <property type="term" value="F:electron transfer activity"/>
    <property type="evidence" value="ECO:0007669"/>
    <property type="project" value="InterPro"/>
</dbReference>
<evidence type="ECO:0000313" key="12">
    <source>
        <dbReference type="Proteomes" id="UP000806077"/>
    </source>
</evidence>
<feature type="binding site" description="axial binding residue" evidence="9">
    <location>
        <position position="314"/>
    </location>
    <ligand>
        <name>heme c</name>
        <dbReference type="ChEBI" id="CHEBI:61717"/>
        <label>2</label>
    </ligand>
    <ligandPart>
        <name>Fe</name>
        <dbReference type="ChEBI" id="CHEBI:18248"/>
    </ligandPart>
</feature>
<dbReference type="EMBL" id="WXXV01000004">
    <property type="protein sequence ID" value="MBE7694794.1"/>
    <property type="molecule type" value="Genomic_DNA"/>
</dbReference>
<evidence type="ECO:0000313" key="11">
    <source>
        <dbReference type="EMBL" id="MBE7694794.1"/>
    </source>
</evidence>
<gene>
    <name evidence="11" type="ORF">F7645_05065</name>
</gene>
<dbReference type="PANTHER" id="PTHR30600">
    <property type="entry name" value="CYTOCHROME C PEROXIDASE-RELATED"/>
    <property type="match status" value="1"/>
</dbReference>
<feature type="domain" description="Cytochrome c" evidence="10">
    <location>
        <begin position="66"/>
        <end position="171"/>
    </location>
</feature>
<keyword evidence="3 9" id="KW-0479">Metal-binding</keyword>
<comment type="caution">
    <text evidence="11">The sequence shown here is derived from an EMBL/GenBank/DDBJ whole genome shotgun (WGS) entry which is preliminary data.</text>
</comment>
<dbReference type="InterPro" id="IPR051395">
    <property type="entry name" value="Cytochrome_c_Peroxidase/MauG"/>
</dbReference>
<keyword evidence="5" id="KW-0574">Periplasm</keyword>
<keyword evidence="6" id="KW-0560">Oxidoreductase</keyword>
<evidence type="ECO:0000256" key="9">
    <source>
        <dbReference type="PIRSR" id="PIRSR000294-2"/>
    </source>
</evidence>
<evidence type="ECO:0000256" key="7">
    <source>
        <dbReference type="ARBA" id="ARBA00023004"/>
    </source>
</evidence>